<protein>
    <recommendedName>
        <fullName evidence="5">Cilia-and flagella-associated protein 96</fullName>
    </recommendedName>
</protein>
<dbReference type="Pfam" id="PF15239">
    <property type="entry name" value="CFAP96-like"/>
    <property type="match status" value="1"/>
</dbReference>
<dbReference type="InterPro" id="IPR029358">
    <property type="entry name" value="CFAP96"/>
</dbReference>
<evidence type="ECO:0000256" key="2">
    <source>
        <dbReference type="ARBA" id="ARBA00022490"/>
    </source>
</evidence>
<reference evidence="6" key="1">
    <citation type="submission" date="2021-09" db="EMBL/GenBank/DDBJ databases">
        <authorList>
            <consortium name="AG Swart"/>
            <person name="Singh M."/>
            <person name="Singh A."/>
            <person name="Seah K."/>
            <person name="Emmerich C."/>
        </authorList>
    </citation>
    <scope>NUCLEOTIDE SEQUENCE</scope>
    <source>
        <strain evidence="6">ATCC30299</strain>
    </source>
</reference>
<evidence type="ECO:0000313" key="6">
    <source>
        <dbReference type="EMBL" id="CAG9326334.1"/>
    </source>
</evidence>
<evidence type="ECO:0000313" key="7">
    <source>
        <dbReference type="Proteomes" id="UP001162131"/>
    </source>
</evidence>
<accession>A0AAU9JHJ8</accession>
<keyword evidence="7" id="KW-1185">Reference proteome</keyword>
<evidence type="ECO:0000256" key="3">
    <source>
        <dbReference type="ARBA" id="ARBA00023212"/>
    </source>
</evidence>
<name>A0AAU9JHJ8_9CILI</name>
<evidence type="ECO:0000256" key="1">
    <source>
        <dbReference type="ARBA" id="ARBA00004300"/>
    </source>
</evidence>
<comment type="subcellular location">
    <subcellularLocation>
        <location evidence="1">Cytoplasm</location>
        <location evidence="1">Cytoskeleton</location>
        <location evidence="1">Microtubule organizing center</location>
        <location evidence="1">Centrosome</location>
    </subcellularLocation>
</comment>
<dbReference type="EMBL" id="CAJZBQ010000040">
    <property type="protein sequence ID" value="CAG9326334.1"/>
    <property type="molecule type" value="Genomic_DNA"/>
</dbReference>
<organism evidence="6 7">
    <name type="scientific">Blepharisma stoltei</name>
    <dbReference type="NCBI Taxonomy" id="1481888"/>
    <lineage>
        <taxon>Eukaryota</taxon>
        <taxon>Sar</taxon>
        <taxon>Alveolata</taxon>
        <taxon>Ciliophora</taxon>
        <taxon>Postciliodesmatophora</taxon>
        <taxon>Heterotrichea</taxon>
        <taxon>Heterotrichida</taxon>
        <taxon>Blepharismidae</taxon>
        <taxon>Blepharisma</taxon>
    </lineage>
</organism>
<sequence>MSQPSKFEAARTKQFEEARFDPYKQRHGLFSIPGNLAIGDDVYAREPASKKGPDGKIITAPRNFLTIMPKTGQVKEGYFSTPEYVCGTYQDPPPKYLKERENAEKMMSFHGKPWKSNGAFKEPLAMFEYSSVQADQRPNRRGPDGKITLGPKGFFTCPAKRGSGSATPGVTIGKYPEYMSSPYDSQEEWLREQRRKEKSLRLDAPFRPTSCNGRNFTNSKTLYDYSHTLASAGKKTTYDGVKHDKPFMPFSSTLPGNTIGKFPEHEADPYPEKEKIAGKNDNLIWKSNNYKLKTWVSPPLSSFARNVKTALAI</sequence>
<dbReference type="GO" id="GO:0005813">
    <property type="term" value="C:centrosome"/>
    <property type="evidence" value="ECO:0007669"/>
    <property type="project" value="UniProtKB-SubCell"/>
</dbReference>
<dbReference type="AlphaFoldDB" id="A0AAU9JHJ8"/>
<comment type="caution">
    <text evidence="6">The sequence shown here is derived from an EMBL/GenBank/DDBJ whole genome shotgun (WGS) entry which is preliminary data.</text>
</comment>
<dbReference type="PANTHER" id="PTHR31144:SF1">
    <property type="entry name" value="UPF0602 PROTEIN C4ORF47"/>
    <property type="match status" value="1"/>
</dbReference>
<comment type="similarity">
    <text evidence="4">Belongs to the CFAP96 family.</text>
</comment>
<proteinExistence type="inferred from homology"/>
<dbReference type="Proteomes" id="UP001162131">
    <property type="component" value="Unassembled WGS sequence"/>
</dbReference>
<keyword evidence="2" id="KW-0963">Cytoplasm</keyword>
<dbReference type="GO" id="GO:0005881">
    <property type="term" value="C:cytoplasmic microtubule"/>
    <property type="evidence" value="ECO:0007669"/>
    <property type="project" value="TreeGrafter"/>
</dbReference>
<keyword evidence="3" id="KW-0206">Cytoskeleton</keyword>
<gene>
    <name evidence="6" type="ORF">BSTOLATCC_MIC40762</name>
</gene>
<evidence type="ECO:0000256" key="4">
    <source>
        <dbReference type="ARBA" id="ARBA00035656"/>
    </source>
</evidence>
<evidence type="ECO:0000256" key="5">
    <source>
        <dbReference type="ARBA" id="ARBA00035693"/>
    </source>
</evidence>
<dbReference type="PANTHER" id="PTHR31144">
    <property type="entry name" value="UPF0602 PROTEIN C4ORF47"/>
    <property type="match status" value="1"/>
</dbReference>